<sequence>MLPYVNVDVNHHLTLLPERDPDMYLTSRTARLGVAAVAITGLLALSACGGSGTEAASSTDKIGVSLITKDSTNPFFVAMQKGAKEEAGKNNVDLTVASGKADGDEQGQVQAIENAIAQGQKGILITPNGPGVNTAIKKARDAGLFVIALDTPPDPADTVDITFATDNFEAGKLIGQWTAKQLGGKPATIALLDLFNDKVVSVDYNRDQGFLTGLGVDVKDAKKNGDEDKSGSYGGGSYTIACNEPTQGAEDGGRSAMENCLTKNSNINVVYTINEPAAVGAYNALKAAGKTNGVFIVSVDGGCAGVKSVKDGVIGATSQQYPLKMAALGVESIAKIARGGEKPKTTDGLDFFNTGVALVTDKASQGVTSIDTTEGSSLCWG</sequence>
<dbReference type="Proteomes" id="UP000295388">
    <property type="component" value="Unassembled WGS sequence"/>
</dbReference>
<dbReference type="GO" id="GO:0030246">
    <property type="term" value="F:carbohydrate binding"/>
    <property type="evidence" value="ECO:0007669"/>
    <property type="project" value="UniProtKB-ARBA"/>
</dbReference>
<evidence type="ECO:0000256" key="2">
    <source>
        <dbReference type="ARBA" id="ARBA00007639"/>
    </source>
</evidence>
<dbReference type="AlphaFoldDB" id="A0A4R6JCP0"/>
<comment type="caution">
    <text evidence="5">The sequence shown here is derived from an EMBL/GenBank/DDBJ whole genome shotgun (WGS) entry which is preliminary data.</text>
</comment>
<dbReference type="PANTHER" id="PTHR46847:SF1">
    <property type="entry name" value="D-ALLOSE-BINDING PERIPLASMIC PROTEIN-RELATED"/>
    <property type="match status" value="1"/>
</dbReference>
<dbReference type="GO" id="GO:0030313">
    <property type="term" value="C:cell envelope"/>
    <property type="evidence" value="ECO:0007669"/>
    <property type="project" value="UniProtKB-SubCell"/>
</dbReference>
<comment type="similarity">
    <text evidence="2">Belongs to the bacterial solute-binding protein 2 family.</text>
</comment>
<organism evidence="5 6">
    <name type="scientific">Kribbella caucasensis</name>
    <dbReference type="NCBI Taxonomy" id="2512215"/>
    <lineage>
        <taxon>Bacteria</taxon>
        <taxon>Bacillati</taxon>
        <taxon>Actinomycetota</taxon>
        <taxon>Actinomycetes</taxon>
        <taxon>Propionibacteriales</taxon>
        <taxon>Kribbellaceae</taxon>
        <taxon>Kribbella</taxon>
    </lineage>
</organism>
<evidence type="ECO:0000259" key="4">
    <source>
        <dbReference type="Pfam" id="PF13407"/>
    </source>
</evidence>
<proteinExistence type="inferred from homology"/>
<dbReference type="InterPro" id="IPR025997">
    <property type="entry name" value="SBP_2_dom"/>
</dbReference>
<comment type="subcellular location">
    <subcellularLocation>
        <location evidence="1">Cell envelope</location>
    </subcellularLocation>
</comment>
<dbReference type="Pfam" id="PF13407">
    <property type="entry name" value="Peripla_BP_4"/>
    <property type="match status" value="1"/>
</dbReference>
<keyword evidence="3" id="KW-0732">Signal</keyword>
<protein>
    <submittedName>
        <fullName evidence="5">Fructose transport system substrate-binding protein</fullName>
    </submittedName>
</protein>
<dbReference type="InterPro" id="IPR028082">
    <property type="entry name" value="Peripla_BP_I"/>
</dbReference>
<dbReference type="Gene3D" id="3.40.50.2300">
    <property type="match status" value="2"/>
</dbReference>
<dbReference type="EMBL" id="SNWQ01000032">
    <property type="protein sequence ID" value="TDO33519.1"/>
    <property type="molecule type" value="Genomic_DNA"/>
</dbReference>
<evidence type="ECO:0000256" key="1">
    <source>
        <dbReference type="ARBA" id="ARBA00004196"/>
    </source>
</evidence>
<evidence type="ECO:0000313" key="5">
    <source>
        <dbReference type="EMBL" id="TDO33519.1"/>
    </source>
</evidence>
<accession>A0A4R6JCP0</accession>
<reference evidence="5 6" key="1">
    <citation type="submission" date="2019-03" db="EMBL/GenBank/DDBJ databases">
        <title>Genomic Encyclopedia of Type Strains, Phase III (KMG-III): the genomes of soil and plant-associated and newly described type strains.</title>
        <authorList>
            <person name="Whitman W."/>
        </authorList>
    </citation>
    <scope>NUCLEOTIDE SEQUENCE [LARGE SCALE GENOMIC DNA]</scope>
    <source>
        <strain evidence="5 6">VKM Ac-2527</strain>
    </source>
</reference>
<evidence type="ECO:0000313" key="6">
    <source>
        <dbReference type="Proteomes" id="UP000295388"/>
    </source>
</evidence>
<gene>
    <name evidence="5" type="ORF">EV643_13254</name>
</gene>
<evidence type="ECO:0000256" key="3">
    <source>
        <dbReference type="ARBA" id="ARBA00022729"/>
    </source>
</evidence>
<keyword evidence="6" id="KW-1185">Reference proteome</keyword>
<dbReference type="PANTHER" id="PTHR46847">
    <property type="entry name" value="D-ALLOSE-BINDING PERIPLASMIC PROTEIN-RELATED"/>
    <property type="match status" value="1"/>
</dbReference>
<name>A0A4R6JCP0_9ACTN</name>
<dbReference type="SUPFAM" id="SSF53822">
    <property type="entry name" value="Periplasmic binding protein-like I"/>
    <property type="match status" value="1"/>
</dbReference>
<feature type="domain" description="Periplasmic binding protein" evidence="4">
    <location>
        <begin position="65"/>
        <end position="340"/>
    </location>
</feature>